<dbReference type="GO" id="GO:0022857">
    <property type="term" value="F:transmembrane transporter activity"/>
    <property type="evidence" value="ECO:0007669"/>
    <property type="project" value="InterPro"/>
</dbReference>
<feature type="transmembrane region" description="Helical" evidence="5">
    <location>
        <begin position="198"/>
        <end position="219"/>
    </location>
</feature>
<feature type="domain" description="Major facilitator superfamily (MFS) profile" evidence="6">
    <location>
        <begin position="90"/>
        <end position="534"/>
    </location>
</feature>
<dbReference type="SUPFAM" id="SSF103473">
    <property type="entry name" value="MFS general substrate transporter"/>
    <property type="match status" value="1"/>
</dbReference>
<comment type="subcellular location">
    <subcellularLocation>
        <location evidence="1">Membrane</location>
        <topology evidence="1">Multi-pass membrane protein</topology>
    </subcellularLocation>
</comment>
<protein>
    <submittedName>
        <fullName evidence="7">Solute carrier family 22 member 21</fullName>
    </submittedName>
</protein>
<organism evidence="7 8">
    <name type="scientific">Sphaeramia orbicularis</name>
    <name type="common">orbiculate cardinalfish</name>
    <dbReference type="NCBI Taxonomy" id="375764"/>
    <lineage>
        <taxon>Eukaryota</taxon>
        <taxon>Metazoa</taxon>
        <taxon>Chordata</taxon>
        <taxon>Craniata</taxon>
        <taxon>Vertebrata</taxon>
        <taxon>Euteleostomi</taxon>
        <taxon>Actinopterygii</taxon>
        <taxon>Neopterygii</taxon>
        <taxon>Teleostei</taxon>
        <taxon>Neoteleostei</taxon>
        <taxon>Acanthomorphata</taxon>
        <taxon>Gobiaria</taxon>
        <taxon>Kurtiformes</taxon>
        <taxon>Apogonoidei</taxon>
        <taxon>Apogonidae</taxon>
        <taxon>Apogoninae</taxon>
        <taxon>Sphaeramia</taxon>
    </lineage>
</organism>
<keyword evidence="8" id="KW-1185">Reference proteome</keyword>
<accession>A0A672YAS6</accession>
<evidence type="ECO:0000313" key="7">
    <source>
        <dbReference type="Ensembl" id="ENSSORP00005001489.1"/>
    </source>
</evidence>
<dbReference type="InParanoid" id="A0A672YAS6"/>
<feature type="transmembrane region" description="Helical" evidence="5">
    <location>
        <begin position="261"/>
        <end position="279"/>
    </location>
</feature>
<feature type="transmembrane region" description="Helical" evidence="5">
    <location>
        <begin position="337"/>
        <end position="355"/>
    </location>
</feature>
<dbReference type="InterPro" id="IPR005829">
    <property type="entry name" value="Sugar_transporter_CS"/>
</dbReference>
<proteinExistence type="predicted"/>
<dbReference type="PROSITE" id="PS00216">
    <property type="entry name" value="SUGAR_TRANSPORT_1"/>
    <property type="match status" value="1"/>
</dbReference>
<feature type="transmembrane region" description="Helical" evidence="5">
    <location>
        <begin position="231"/>
        <end position="255"/>
    </location>
</feature>
<evidence type="ECO:0000313" key="8">
    <source>
        <dbReference type="Proteomes" id="UP000472271"/>
    </source>
</evidence>
<evidence type="ECO:0000259" key="6">
    <source>
        <dbReference type="PROSITE" id="PS50850"/>
    </source>
</evidence>
<dbReference type="Ensembl" id="ENSSORT00005001534.1">
    <property type="protein sequence ID" value="ENSSORP00005001489.1"/>
    <property type="gene ID" value="ENSSORG00005000915.1"/>
</dbReference>
<keyword evidence="3 5" id="KW-1133">Transmembrane helix</keyword>
<evidence type="ECO:0000256" key="4">
    <source>
        <dbReference type="ARBA" id="ARBA00023136"/>
    </source>
</evidence>
<feature type="transmembrane region" description="Helical" evidence="5">
    <location>
        <begin position="367"/>
        <end position="389"/>
    </location>
</feature>
<feature type="transmembrane region" description="Helical" evidence="5">
    <location>
        <begin position="396"/>
        <end position="415"/>
    </location>
</feature>
<sequence>MTDYEAATSFLGEWGPFQQRIFYLLSLSLLPVGFHGMIIVFLADTPAHRCVIPAHVNLSDAWRNSSIPLEVHSHSGALVHSRCSRYKLNVMQDFSQRGLMPGVDVNLSNVEQERCLDGWEYDQSVYTSTIVSEWDLVCDNSWKTPLTSSINFCGVFAGSLVSGQLSDRYGRKVVLFVALATQTLFSSIQAFAPSWPVFCAIFFVVGMTRVSIYMCAFVLGTEILNPRVRTAFATLGSCLFFSLGYLLLPLGAFFIRDWRMLALGLSLPCCLLAPLWWFIPESPRWLLSQGRVEDAEVIIKDAAKTNKIELTGCACHVFVVLCFKKSRNIWDLLRFSNIRWISLTLWIVVNIGYFGLSLNTSNLHGNPHFNCFLSAVVEVPAYISSWFLFRWCSRRLSTSSTLLIGGVFLLLIQLIPTDMTVVAISLEMMGKFAVTTGYTIVYAYTAEVYPTVLRNTALGVCSMAARIGGIIAPYFVYLSKDVLKYVNVPSLILRTCEYVEQGCPVLVLEGRYPAYFINQVNNLWSPTPTLINRY</sequence>
<evidence type="ECO:0000256" key="5">
    <source>
        <dbReference type="SAM" id="Phobius"/>
    </source>
</evidence>
<feature type="transmembrane region" description="Helical" evidence="5">
    <location>
        <begin position="173"/>
        <end position="192"/>
    </location>
</feature>
<dbReference type="Proteomes" id="UP000472271">
    <property type="component" value="Chromosome 14"/>
</dbReference>
<evidence type="ECO:0000256" key="2">
    <source>
        <dbReference type="ARBA" id="ARBA00022692"/>
    </source>
</evidence>
<dbReference type="PANTHER" id="PTHR24064">
    <property type="entry name" value="SOLUTE CARRIER FAMILY 22 MEMBER"/>
    <property type="match status" value="1"/>
</dbReference>
<feature type="transmembrane region" description="Helical" evidence="5">
    <location>
        <begin position="20"/>
        <end position="43"/>
    </location>
</feature>
<dbReference type="GO" id="GO:0016020">
    <property type="term" value="C:membrane"/>
    <property type="evidence" value="ECO:0007669"/>
    <property type="project" value="UniProtKB-SubCell"/>
</dbReference>
<keyword evidence="4 5" id="KW-0472">Membrane</keyword>
<evidence type="ECO:0000256" key="1">
    <source>
        <dbReference type="ARBA" id="ARBA00004141"/>
    </source>
</evidence>
<reference evidence="7" key="1">
    <citation type="submission" date="2019-06" db="EMBL/GenBank/DDBJ databases">
        <authorList>
            <consortium name="Wellcome Sanger Institute Data Sharing"/>
        </authorList>
    </citation>
    <scope>NUCLEOTIDE SEQUENCE [LARGE SCALE GENOMIC DNA]</scope>
</reference>
<feature type="transmembrane region" description="Helical" evidence="5">
    <location>
        <begin position="456"/>
        <end position="477"/>
    </location>
</feature>
<dbReference type="InterPro" id="IPR036259">
    <property type="entry name" value="MFS_trans_sf"/>
</dbReference>
<dbReference type="AlphaFoldDB" id="A0A672YAS6"/>
<dbReference type="InterPro" id="IPR011701">
    <property type="entry name" value="MFS"/>
</dbReference>
<dbReference type="Gene3D" id="1.20.1250.20">
    <property type="entry name" value="MFS general substrate transporter like domains"/>
    <property type="match status" value="1"/>
</dbReference>
<reference evidence="7" key="2">
    <citation type="submission" date="2025-08" db="UniProtKB">
        <authorList>
            <consortium name="Ensembl"/>
        </authorList>
    </citation>
    <scope>IDENTIFICATION</scope>
</reference>
<evidence type="ECO:0000256" key="3">
    <source>
        <dbReference type="ARBA" id="ARBA00022989"/>
    </source>
</evidence>
<keyword evidence="2 5" id="KW-0812">Transmembrane</keyword>
<dbReference type="InterPro" id="IPR020846">
    <property type="entry name" value="MFS_dom"/>
</dbReference>
<gene>
    <name evidence="7" type="primary">LOC115432483</name>
</gene>
<dbReference type="PROSITE" id="PS50850">
    <property type="entry name" value="MFS"/>
    <property type="match status" value="1"/>
</dbReference>
<reference evidence="7" key="3">
    <citation type="submission" date="2025-09" db="UniProtKB">
        <authorList>
            <consortium name="Ensembl"/>
        </authorList>
    </citation>
    <scope>IDENTIFICATION</scope>
</reference>
<name>A0A672YAS6_9TELE</name>
<dbReference type="Pfam" id="PF07690">
    <property type="entry name" value="MFS_1"/>
    <property type="match status" value="1"/>
</dbReference>